<organism evidence="2 3">
    <name type="scientific">Candidatus Woesebacteria bacterium GW2011_GWA2_40_7b</name>
    <dbReference type="NCBI Taxonomy" id="1618563"/>
    <lineage>
        <taxon>Bacteria</taxon>
        <taxon>Candidatus Woeseibacteriota</taxon>
    </lineage>
</organism>
<evidence type="ECO:0000259" key="1">
    <source>
        <dbReference type="PROSITE" id="PS51061"/>
    </source>
</evidence>
<dbReference type="PROSITE" id="PS51061">
    <property type="entry name" value="R3H"/>
    <property type="match status" value="1"/>
</dbReference>
<dbReference type="Pfam" id="PF01424">
    <property type="entry name" value="R3H"/>
    <property type="match status" value="1"/>
</dbReference>
<dbReference type="Proteomes" id="UP000034562">
    <property type="component" value="Unassembled WGS sequence"/>
</dbReference>
<dbReference type="InterPro" id="IPR034079">
    <property type="entry name" value="R3H_KhpB"/>
</dbReference>
<dbReference type="EMBL" id="LBZK01000017">
    <property type="protein sequence ID" value="KKR70768.1"/>
    <property type="molecule type" value="Genomic_DNA"/>
</dbReference>
<dbReference type="Gene3D" id="3.30.1370.50">
    <property type="entry name" value="R3H-like domain"/>
    <property type="match status" value="1"/>
</dbReference>
<comment type="caution">
    <text evidence="2">The sequence shown here is derived from an EMBL/GenBank/DDBJ whole genome shotgun (WGS) entry which is preliminary data.</text>
</comment>
<evidence type="ECO:0000313" key="3">
    <source>
        <dbReference type="Proteomes" id="UP000034562"/>
    </source>
</evidence>
<gene>
    <name evidence="2" type="ORF">UU12_C0017G0019</name>
</gene>
<accession>A0A0G0T121</accession>
<reference evidence="2 3" key="1">
    <citation type="journal article" date="2015" name="Nature">
        <title>rRNA introns, odd ribosomes, and small enigmatic genomes across a large radiation of phyla.</title>
        <authorList>
            <person name="Brown C.T."/>
            <person name="Hug L.A."/>
            <person name="Thomas B.C."/>
            <person name="Sharon I."/>
            <person name="Castelle C.J."/>
            <person name="Singh A."/>
            <person name="Wilkins M.J."/>
            <person name="Williams K.H."/>
            <person name="Banfield J.F."/>
        </authorList>
    </citation>
    <scope>NUCLEOTIDE SEQUENCE [LARGE SCALE GENOMIC DNA]</scope>
</reference>
<dbReference type="STRING" id="1618563.UU12_C0017G0019"/>
<dbReference type="InterPro" id="IPR038008">
    <property type="entry name" value="Jag_KH"/>
</dbReference>
<dbReference type="Pfam" id="PF13083">
    <property type="entry name" value="KH_KhpA-B"/>
    <property type="match status" value="1"/>
</dbReference>
<evidence type="ECO:0000313" key="2">
    <source>
        <dbReference type="EMBL" id="KKR70768.1"/>
    </source>
</evidence>
<name>A0A0G0T121_9BACT</name>
<dbReference type="PANTHER" id="PTHR35800:SF1">
    <property type="entry name" value="RNA-BINDING PROTEIN KHPB"/>
    <property type="match status" value="1"/>
</dbReference>
<dbReference type="SMART" id="SM00393">
    <property type="entry name" value="R3H"/>
    <property type="match status" value="1"/>
</dbReference>
<dbReference type="GO" id="GO:0003723">
    <property type="term" value="F:RNA binding"/>
    <property type="evidence" value="ECO:0007669"/>
    <property type="project" value="InterPro"/>
</dbReference>
<feature type="domain" description="R3H" evidence="1">
    <location>
        <begin position="91"/>
        <end position="157"/>
    </location>
</feature>
<dbReference type="AlphaFoldDB" id="A0A0G0T121"/>
<dbReference type="InterPro" id="IPR036867">
    <property type="entry name" value="R3H_dom_sf"/>
</dbReference>
<sequence length="157" mass="17795">MKTQNKNIDLLKGLAEELFSLMSLSDAKIDVEYDKENEAYVVNVDAPDETGLLIGKKGETLASLQVVFGVLLKQKVGEWNRVMVNVGDYREKEEEYLRNLAQSTAQRAKETGEPQSLYNLKAWQRRIVHMALSEDKDLTTESVGEGEERYLVVKANK</sequence>
<protein>
    <submittedName>
        <fullName evidence="2">Single-stranded nucleic acid binding R3H domain protein</fullName>
    </submittedName>
</protein>
<dbReference type="InterPro" id="IPR039247">
    <property type="entry name" value="KhpB"/>
</dbReference>
<dbReference type="InterPro" id="IPR015946">
    <property type="entry name" value="KH_dom-like_a/b"/>
</dbReference>
<dbReference type="PANTHER" id="PTHR35800">
    <property type="entry name" value="PROTEIN JAG"/>
    <property type="match status" value="1"/>
</dbReference>
<dbReference type="CDD" id="cd02644">
    <property type="entry name" value="R3H_jag"/>
    <property type="match status" value="1"/>
</dbReference>
<proteinExistence type="predicted"/>
<dbReference type="SUPFAM" id="SSF82708">
    <property type="entry name" value="R3H domain"/>
    <property type="match status" value="1"/>
</dbReference>
<dbReference type="CDD" id="cd02414">
    <property type="entry name" value="KH-II_Jag"/>
    <property type="match status" value="1"/>
</dbReference>
<dbReference type="InterPro" id="IPR001374">
    <property type="entry name" value="R3H_dom"/>
</dbReference>
<dbReference type="Gene3D" id="3.30.300.20">
    <property type="match status" value="1"/>
</dbReference>